<accession>A0A0K2D0W7</accession>
<sequence length="80" mass="9813">MEVKFVILYHKYVEDKIYTGGDWRTVFKGNKVIHESEPMSHYPMDSKLEMFLEKNKPMWSKEKPMEYDFVTVEKRYYHAK</sequence>
<reference evidence="1 2" key="1">
    <citation type="journal article" date="2015" name="Genome Announc.">
        <title>Genome Sequences of Two Bacillus cereus Group Bacteriophages, Eyuki and AvesoBmore.</title>
        <authorList>
            <person name="Erill I."/>
            <person name="Caruso S.M."/>
        </authorList>
    </citation>
    <scope>NUCLEOTIDE SEQUENCE [LARGE SCALE GENOMIC DNA]</scope>
</reference>
<evidence type="ECO:0000313" key="1">
    <source>
        <dbReference type="EMBL" id="ALA13459.1"/>
    </source>
</evidence>
<evidence type="ECO:0000313" key="2">
    <source>
        <dbReference type="Proteomes" id="UP000204647"/>
    </source>
</evidence>
<dbReference type="OrthoDB" id="37870at10239"/>
<organism evidence="1 2">
    <name type="scientific">Bacillus phage AvesoBmore</name>
    <dbReference type="NCBI Taxonomy" id="1698451"/>
    <lineage>
        <taxon>Viruses</taxon>
        <taxon>Duplodnaviria</taxon>
        <taxon>Heunggongvirae</taxon>
        <taxon>Uroviricota</taxon>
        <taxon>Caudoviricetes</taxon>
        <taxon>Herelleviridae</taxon>
        <taxon>Bastillevirinae</taxon>
        <taxon>Bequatrovirus</taxon>
        <taxon>Bequatrovirus avesobmore</taxon>
    </lineage>
</organism>
<gene>
    <name evidence="1" type="ORF">AVESOBMORE_121</name>
</gene>
<dbReference type="Proteomes" id="UP000204647">
    <property type="component" value="Segment"/>
</dbReference>
<dbReference type="EMBL" id="KT307976">
    <property type="protein sequence ID" value="ALA13459.1"/>
    <property type="molecule type" value="Genomic_DNA"/>
</dbReference>
<keyword evidence="2" id="KW-1185">Reference proteome</keyword>
<dbReference type="RefSeq" id="YP_009206476.1">
    <property type="nucleotide sequence ID" value="NC_028887.1"/>
</dbReference>
<protein>
    <submittedName>
        <fullName evidence="1">Uncharacterized protein</fullName>
    </submittedName>
</protein>
<dbReference type="GeneID" id="26633057"/>
<proteinExistence type="predicted"/>
<dbReference type="KEGG" id="vg:26633057"/>
<name>A0A0K2D0W7_9CAUD</name>